<accession>A0A7V8NVH4</accession>
<dbReference type="Proteomes" id="UP000567293">
    <property type="component" value="Unassembled WGS sequence"/>
</dbReference>
<feature type="domain" description="YdhG-like" evidence="1">
    <location>
        <begin position="21"/>
        <end position="113"/>
    </location>
</feature>
<dbReference type="Gene3D" id="3.90.1150.200">
    <property type="match status" value="1"/>
</dbReference>
<evidence type="ECO:0000313" key="3">
    <source>
        <dbReference type="Proteomes" id="UP000567293"/>
    </source>
</evidence>
<gene>
    <name evidence="2" type="ORF">HRJ53_25125</name>
</gene>
<evidence type="ECO:0000259" key="1">
    <source>
        <dbReference type="Pfam" id="PF08818"/>
    </source>
</evidence>
<proteinExistence type="predicted"/>
<dbReference type="Pfam" id="PF08818">
    <property type="entry name" value="DUF1801"/>
    <property type="match status" value="1"/>
</dbReference>
<keyword evidence="3" id="KW-1185">Reference proteome</keyword>
<organism evidence="2 3">
    <name type="scientific">Candidatus Acidiferrum panamense</name>
    <dbReference type="NCBI Taxonomy" id="2741543"/>
    <lineage>
        <taxon>Bacteria</taxon>
        <taxon>Pseudomonadati</taxon>
        <taxon>Acidobacteriota</taxon>
        <taxon>Terriglobia</taxon>
        <taxon>Candidatus Acidiferrales</taxon>
        <taxon>Candidatus Acidiferrum</taxon>
    </lineage>
</organism>
<protein>
    <submittedName>
        <fullName evidence="2">DUF1801 domain-containing protein</fullName>
    </submittedName>
</protein>
<reference evidence="2" key="1">
    <citation type="submission" date="2020-06" db="EMBL/GenBank/DDBJ databases">
        <title>Legume-microbial interactions unlock mineral nutrients during tropical forest succession.</title>
        <authorList>
            <person name="Epihov D.Z."/>
        </authorList>
    </citation>
    <scope>NUCLEOTIDE SEQUENCE [LARGE SCALE GENOMIC DNA]</scope>
    <source>
        <strain evidence="2">Pan2503</strain>
    </source>
</reference>
<dbReference type="InterPro" id="IPR014922">
    <property type="entry name" value="YdhG-like"/>
</dbReference>
<comment type="caution">
    <text evidence="2">The sequence shown here is derived from an EMBL/GenBank/DDBJ whole genome shotgun (WGS) entry which is preliminary data.</text>
</comment>
<name>A0A7V8NVH4_9BACT</name>
<dbReference type="EMBL" id="JACDQQ010002422">
    <property type="protein sequence ID" value="MBA0088280.1"/>
    <property type="molecule type" value="Genomic_DNA"/>
</dbReference>
<sequence>MKMKKYGSFDEYLADQSPKNRSIIRTLRTFVKRVAPGLRESVKWGNGCWVMGKVPVAYVYSAPKYVQFGFFRGAGLKDPQEILEGTGQYVRHIKVHKASDIDEDAFRALLRQAAR</sequence>
<dbReference type="AlphaFoldDB" id="A0A7V8NVH4"/>
<evidence type="ECO:0000313" key="2">
    <source>
        <dbReference type="EMBL" id="MBA0088280.1"/>
    </source>
</evidence>
<dbReference type="SUPFAM" id="SSF159888">
    <property type="entry name" value="YdhG-like"/>
    <property type="match status" value="1"/>
</dbReference>